<feature type="compositionally biased region" description="Polar residues" evidence="7">
    <location>
        <begin position="302"/>
        <end position="317"/>
    </location>
</feature>
<dbReference type="Proteomes" id="UP000028545">
    <property type="component" value="Unassembled WGS sequence"/>
</dbReference>
<evidence type="ECO:0000256" key="4">
    <source>
        <dbReference type="ARBA" id="ARBA00022448"/>
    </source>
</evidence>
<evidence type="ECO:0000256" key="6">
    <source>
        <dbReference type="ARBA" id="ARBA00023006"/>
    </source>
</evidence>
<dbReference type="HOGENOM" id="CLU_027589_1_0_1"/>
<keyword evidence="4" id="KW-0813">Transport</keyword>
<dbReference type="InterPro" id="IPR039113">
    <property type="entry name" value="ATG29"/>
</dbReference>
<protein>
    <recommendedName>
        <fullName evidence="3">Autophagy-related protein 29</fullName>
    </recommendedName>
</protein>
<dbReference type="AlphaFoldDB" id="A0A084FW13"/>
<organism evidence="9 10">
    <name type="scientific">Pseudallescheria apiosperma</name>
    <name type="common">Scedosporium apiospermum</name>
    <dbReference type="NCBI Taxonomy" id="563466"/>
    <lineage>
        <taxon>Eukaryota</taxon>
        <taxon>Fungi</taxon>
        <taxon>Dikarya</taxon>
        <taxon>Ascomycota</taxon>
        <taxon>Pezizomycotina</taxon>
        <taxon>Sordariomycetes</taxon>
        <taxon>Hypocreomycetidae</taxon>
        <taxon>Microascales</taxon>
        <taxon>Microascaceae</taxon>
        <taxon>Scedosporium</taxon>
    </lineage>
</organism>
<evidence type="ECO:0000256" key="2">
    <source>
        <dbReference type="ARBA" id="ARBA00010082"/>
    </source>
</evidence>
<dbReference type="RefSeq" id="XP_016639074.1">
    <property type="nucleotide sequence ID" value="XM_016791230.1"/>
</dbReference>
<dbReference type="PANTHER" id="PTHR40012:SF1">
    <property type="entry name" value="AUTOPHAGY-RELATED PROTEIN 29"/>
    <property type="match status" value="1"/>
</dbReference>
<dbReference type="InterPro" id="IPR040666">
    <property type="entry name" value="Atg29_N"/>
</dbReference>
<dbReference type="GO" id="GO:0000045">
    <property type="term" value="P:autophagosome assembly"/>
    <property type="evidence" value="ECO:0007669"/>
    <property type="project" value="InterPro"/>
</dbReference>
<feature type="compositionally biased region" description="Polar residues" evidence="7">
    <location>
        <begin position="102"/>
        <end position="131"/>
    </location>
</feature>
<dbReference type="Gene3D" id="1.10.10.2570">
    <property type="match status" value="1"/>
</dbReference>
<accession>A0A084FW13</accession>
<dbReference type="PANTHER" id="PTHR40012">
    <property type="entry name" value="AUTOPHAGY-RELATED PROTEIN 29"/>
    <property type="match status" value="1"/>
</dbReference>
<dbReference type="GO" id="GO:0000407">
    <property type="term" value="C:phagophore assembly site"/>
    <property type="evidence" value="ECO:0007669"/>
    <property type="project" value="UniProtKB-SubCell"/>
</dbReference>
<sequence length="356" mass="37495">MPEPLYRVFVRVPIPRGDFVDPPPTGTELAARFEVTVDFLIRQVAYLTEQHASQVRDELRKAAAAAKSSAAPSPVPGSEPFMGHQRTISALSLRRDSPFPRNETSGAPGTPVDTSYRPNISRNPSGNSPFQHNLGGGSTPRPGKDSTRGEGLVPRRRISSLPMANANPPSPGPADTSSDDSDDSSPAQSRIIRRPPRFQSQDDQTSFGDDEDDAEPAFQAFNQDASDLASTLRGDQKRPFEKDRLHRSQTSDSSTGSAAIVPRMVKAGNRASSGPLSPRAAQLSGRSGSGAGKTASREGSEGTPSMGSSFSDLDDSSVTQSAMAEALAAGLQDGAIGSRLSIAQSIIISGILRSGV</sequence>
<feature type="domain" description="Atg29 N-terminal" evidence="8">
    <location>
        <begin position="6"/>
        <end position="25"/>
    </location>
</feature>
<evidence type="ECO:0000313" key="10">
    <source>
        <dbReference type="Proteomes" id="UP000028545"/>
    </source>
</evidence>
<dbReference type="EMBL" id="JOWA01000154">
    <property type="protein sequence ID" value="KEZ39275.1"/>
    <property type="molecule type" value="Genomic_DNA"/>
</dbReference>
<feature type="region of interest" description="Disordered" evidence="7">
    <location>
        <begin position="93"/>
        <end position="214"/>
    </location>
</feature>
<dbReference type="InterPro" id="IPR039362">
    <property type="entry name" value="ATG29_sf"/>
</dbReference>
<feature type="region of interest" description="Disordered" evidence="7">
    <location>
        <begin position="231"/>
        <end position="317"/>
    </location>
</feature>
<feature type="compositionally biased region" description="Polar residues" evidence="7">
    <location>
        <begin position="248"/>
        <end position="257"/>
    </location>
</feature>
<dbReference type="KEGG" id="sapo:SAPIO_CDS9949"/>
<dbReference type="GO" id="GO:0015031">
    <property type="term" value="P:protein transport"/>
    <property type="evidence" value="ECO:0007669"/>
    <property type="project" value="UniProtKB-KW"/>
</dbReference>
<dbReference type="OMA" id="NINHRSC"/>
<dbReference type="GeneID" id="27729021"/>
<keyword evidence="10" id="KW-1185">Reference proteome</keyword>
<keyword evidence="5" id="KW-0653">Protein transport</keyword>
<evidence type="ECO:0000256" key="5">
    <source>
        <dbReference type="ARBA" id="ARBA00022927"/>
    </source>
</evidence>
<dbReference type="Pfam" id="PF18388">
    <property type="entry name" value="ATG29_N"/>
    <property type="match status" value="1"/>
</dbReference>
<proteinExistence type="inferred from homology"/>
<feature type="compositionally biased region" description="Basic and acidic residues" evidence="7">
    <location>
        <begin position="234"/>
        <end position="246"/>
    </location>
</feature>
<evidence type="ECO:0000259" key="8">
    <source>
        <dbReference type="Pfam" id="PF18388"/>
    </source>
</evidence>
<keyword evidence="6" id="KW-0072">Autophagy</keyword>
<comment type="caution">
    <text evidence="9">The sequence shown here is derived from an EMBL/GenBank/DDBJ whole genome shotgun (WGS) entry which is preliminary data.</text>
</comment>
<evidence type="ECO:0000256" key="3">
    <source>
        <dbReference type="ARBA" id="ARBA00013784"/>
    </source>
</evidence>
<comment type="similarity">
    <text evidence="2">Belongs to the ATG29 family.</text>
</comment>
<evidence type="ECO:0000256" key="7">
    <source>
        <dbReference type="SAM" id="MobiDB-lite"/>
    </source>
</evidence>
<reference evidence="9 10" key="1">
    <citation type="journal article" date="2014" name="Genome Announc.">
        <title>Draft genome sequence of the pathogenic fungus Scedosporium apiospermum.</title>
        <authorList>
            <person name="Vandeputte P."/>
            <person name="Ghamrawi S."/>
            <person name="Rechenmann M."/>
            <person name="Iltis A."/>
            <person name="Giraud S."/>
            <person name="Fleury M."/>
            <person name="Thornton C."/>
            <person name="Delhaes L."/>
            <person name="Meyer W."/>
            <person name="Papon N."/>
            <person name="Bouchara J.P."/>
        </authorList>
    </citation>
    <scope>NUCLEOTIDE SEQUENCE [LARGE SCALE GENOMIC DNA]</scope>
    <source>
        <strain evidence="9 10">IHEM 14462</strain>
    </source>
</reference>
<evidence type="ECO:0000256" key="1">
    <source>
        <dbReference type="ARBA" id="ARBA00004329"/>
    </source>
</evidence>
<evidence type="ECO:0000313" key="9">
    <source>
        <dbReference type="EMBL" id="KEZ39275.1"/>
    </source>
</evidence>
<gene>
    <name evidence="9" type="ORF">SAPIO_CDS9949</name>
</gene>
<name>A0A084FW13_PSEDA</name>
<comment type="subcellular location">
    <subcellularLocation>
        <location evidence="1">Preautophagosomal structure</location>
    </subcellularLocation>
</comment>
<dbReference type="VEuPathDB" id="FungiDB:SAPIO_CDS9949"/>
<dbReference type="OrthoDB" id="21072at2759"/>
<feature type="compositionally biased region" description="Polar residues" evidence="7">
    <location>
        <begin position="198"/>
        <end position="207"/>
    </location>
</feature>